<protein>
    <recommendedName>
        <fullName evidence="12">TonB-dependent receptor-like beta-barrel domain-containing protein</fullName>
    </recommendedName>
</protein>
<keyword evidence="4" id="KW-0410">Iron transport</keyword>
<keyword evidence="6" id="KW-0408">Iron</keyword>
<dbReference type="InterPro" id="IPR036942">
    <property type="entry name" value="Beta-barrel_TonB_sf"/>
</dbReference>
<dbReference type="AlphaFoldDB" id="A0A0H4VJ17"/>
<dbReference type="EMBL" id="CP011310">
    <property type="protein sequence ID" value="AKQ42964.2"/>
    <property type="molecule type" value="Genomic_DNA"/>
</dbReference>
<feature type="domain" description="TonB-dependent receptor-like beta-barrel" evidence="12">
    <location>
        <begin position="2"/>
        <end position="218"/>
    </location>
</feature>
<evidence type="ECO:0000256" key="4">
    <source>
        <dbReference type="ARBA" id="ARBA00022496"/>
    </source>
</evidence>
<evidence type="ECO:0000256" key="1">
    <source>
        <dbReference type="ARBA" id="ARBA00004571"/>
    </source>
</evidence>
<keyword evidence="14" id="KW-1185">Reference proteome</keyword>
<reference evidence="13 14" key="1">
    <citation type="journal article" date="2015" name="Int. J. Syst. Evol. Microbiol.">
        <title>Erythrobacter atlanticus sp. nov., a bacterium from ocean sediment able to degrade polycyclic aromatic hydrocarbons.</title>
        <authorList>
            <person name="Zhuang L."/>
            <person name="Liu Y."/>
            <person name="Wang L."/>
            <person name="Wang W."/>
            <person name="Shao Z."/>
        </authorList>
    </citation>
    <scope>NUCLEOTIDE SEQUENCE [LARGE SCALE GENOMIC DNA]</scope>
    <source>
        <strain evidence="14">s21-N3</strain>
    </source>
</reference>
<dbReference type="Gene3D" id="2.40.170.20">
    <property type="entry name" value="TonB-dependent receptor, beta-barrel domain"/>
    <property type="match status" value="1"/>
</dbReference>
<keyword evidence="3 11" id="KW-1134">Transmembrane beta strand</keyword>
<dbReference type="STRING" id="1648404.CP97_14350"/>
<evidence type="ECO:0000256" key="9">
    <source>
        <dbReference type="ARBA" id="ARBA00023136"/>
    </source>
</evidence>
<keyword evidence="8" id="KW-0798">TonB box</keyword>
<dbReference type="PROSITE" id="PS52016">
    <property type="entry name" value="TONB_DEPENDENT_REC_3"/>
    <property type="match status" value="1"/>
</dbReference>
<dbReference type="PANTHER" id="PTHR32552">
    <property type="entry name" value="FERRICHROME IRON RECEPTOR-RELATED"/>
    <property type="match status" value="1"/>
</dbReference>
<keyword evidence="9 11" id="KW-0472">Membrane</keyword>
<evidence type="ECO:0000259" key="12">
    <source>
        <dbReference type="Pfam" id="PF00593"/>
    </source>
</evidence>
<dbReference type="Proteomes" id="UP000059113">
    <property type="component" value="Chromosome"/>
</dbReference>
<evidence type="ECO:0000256" key="11">
    <source>
        <dbReference type="PROSITE-ProRule" id="PRU01360"/>
    </source>
</evidence>
<proteinExistence type="inferred from homology"/>
<evidence type="ECO:0000313" key="13">
    <source>
        <dbReference type="EMBL" id="AKQ42964.2"/>
    </source>
</evidence>
<evidence type="ECO:0000256" key="2">
    <source>
        <dbReference type="ARBA" id="ARBA00022448"/>
    </source>
</evidence>
<dbReference type="OrthoDB" id="7192131at2"/>
<evidence type="ECO:0000256" key="6">
    <source>
        <dbReference type="ARBA" id="ARBA00023004"/>
    </source>
</evidence>
<keyword evidence="7" id="KW-0406">Ion transport</keyword>
<name>A0A0H4VJ17_9SPHN</name>
<keyword evidence="5 11" id="KW-0812">Transmembrane</keyword>
<evidence type="ECO:0000256" key="5">
    <source>
        <dbReference type="ARBA" id="ARBA00022692"/>
    </source>
</evidence>
<evidence type="ECO:0000256" key="8">
    <source>
        <dbReference type="ARBA" id="ARBA00023077"/>
    </source>
</evidence>
<comment type="similarity">
    <text evidence="11">Belongs to the TonB-dependent receptor family.</text>
</comment>
<gene>
    <name evidence="13" type="ORF">CP97_14350</name>
</gene>
<keyword evidence="2 11" id="KW-0813">Transport</keyword>
<sequence>MQYDFTDDVMGYFVFQQGYKGGGFNFAVVGGDPFLPEKITSYEAGLRSTLLDGGVTANLTGFYYDYEDLQVFKNLTVQALVENAPKSRVKGVELELVGYVTDNTTIQFAGTYLDAEFVSYSEDDVIFPGIDLEDLSGNPLNRAPDFSFMLGVDHEIPLNSEVLDSIRFRGEVSYTDDISFRPFNREEDIQEGYALLNAYMVLSGRNDAYSLRIFGRNLTDKAYYSQIQGGGLPIGGYRKGEWSPPRTFGIELTTRF</sequence>
<accession>A0A0H4VJ17</accession>
<dbReference type="InterPro" id="IPR000531">
    <property type="entry name" value="Beta-barrel_TonB"/>
</dbReference>
<dbReference type="SUPFAM" id="SSF56935">
    <property type="entry name" value="Porins"/>
    <property type="match status" value="1"/>
</dbReference>
<dbReference type="PANTHER" id="PTHR32552:SF81">
    <property type="entry name" value="TONB-DEPENDENT OUTER MEMBRANE RECEPTOR"/>
    <property type="match status" value="1"/>
</dbReference>
<comment type="subcellular location">
    <subcellularLocation>
        <location evidence="1 11">Cell outer membrane</location>
        <topology evidence="1 11">Multi-pass membrane protein</topology>
    </subcellularLocation>
</comment>
<dbReference type="GO" id="GO:0006826">
    <property type="term" value="P:iron ion transport"/>
    <property type="evidence" value="ECO:0007669"/>
    <property type="project" value="UniProtKB-KW"/>
</dbReference>
<evidence type="ECO:0000256" key="7">
    <source>
        <dbReference type="ARBA" id="ARBA00023065"/>
    </source>
</evidence>
<organism evidence="13 14">
    <name type="scientific">Aurantiacibacter atlanticus</name>
    <dbReference type="NCBI Taxonomy" id="1648404"/>
    <lineage>
        <taxon>Bacteria</taxon>
        <taxon>Pseudomonadati</taxon>
        <taxon>Pseudomonadota</taxon>
        <taxon>Alphaproteobacteria</taxon>
        <taxon>Sphingomonadales</taxon>
        <taxon>Erythrobacteraceae</taxon>
        <taxon>Aurantiacibacter</taxon>
    </lineage>
</organism>
<dbReference type="InterPro" id="IPR039426">
    <property type="entry name" value="TonB-dep_rcpt-like"/>
</dbReference>
<dbReference type="GO" id="GO:0009279">
    <property type="term" value="C:cell outer membrane"/>
    <property type="evidence" value="ECO:0007669"/>
    <property type="project" value="UniProtKB-SubCell"/>
</dbReference>
<dbReference type="RefSeq" id="WP_048886512.1">
    <property type="nucleotide sequence ID" value="NZ_CP011310.1"/>
</dbReference>
<dbReference type="Pfam" id="PF00593">
    <property type="entry name" value="TonB_dep_Rec_b-barrel"/>
    <property type="match status" value="1"/>
</dbReference>
<reference evidence="14" key="2">
    <citation type="submission" date="2015-04" db="EMBL/GenBank/DDBJ databases">
        <title>The complete genome sequence of Erythrobacter sp. s21-N3.</title>
        <authorList>
            <person name="Zhuang L."/>
            <person name="Liu Y."/>
            <person name="Shao Z."/>
        </authorList>
    </citation>
    <scope>NUCLEOTIDE SEQUENCE [LARGE SCALE GENOMIC DNA]</scope>
    <source>
        <strain evidence="14">s21-N3</strain>
    </source>
</reference>
<keyword evidence="10 11" id="KW-0998">Cell outer membrane</keyword>
<dbReference type="KEGG" id="ery:CP97_14350"/>
<evidence type="ECO:0000256" key="3">
    <source>
        <dbReference type="ARBA" id="ARBA00022452"/>
    </source>
</evidence>
<evidence type="ECO:0000256" key="10">
    <source>
        <dbReference type="ARBA" id="ARBA00023237"/>
    </source>
</evidence>
<evidence type="ECO:0000313" key="14">
    <source>
        <dbReference type="Proteomes" id="UP000059113"/>
    </source>
</evidence>